<dbReference type="InterPro" id="IPR001030">
    <property type="entry name" value="Acoase/IPM_deHydtase_lsu_aba"/>
</dbReference>
<name>A0ABR9XB85_9RHOB</name>
<gene>
    <name evidence="8" type="ORF">IQ782_28020</name>
</gene>
<evidence type="ECO:0000313" key="9">
    <source>
        <dbReference type="Proteomes" id="UP000607796"/>
    </source>
</evidence>
<dbReference type="SUPFAM" id="SSF53732">
    <property type="entry name" value="Aconitase iron-sulfur domain"/>
    <property type="match status" value="1"/>
</dbReference>
<dbReference type="SUPFAM" id="SSF52016">
    <property type="entry name" value="LeuD/IlvD-like"/>
    <property type="match status" value="1"/>
</dbReference>
<accession>A0ABR9XB85</accession>
<dbReference type="InterPro" id="IPR000573">
    <property type="entry name" value="AconitaseA/IPMdHydase_ssu_swvl"/>
</dbReference>
<dbReference type="InterPro" id="IPR015928">
    <property type="entry name" value="Aconitase/3IPM_dehydase_swvl"/>
</dbReference>
<keyword evidence="2" id="KW-0479">Metal-binding</keyword>
<sequence>MKFDGRILFLGTEPGAVAAQLQGQDLSLAEAGPLRSDISTDEITPLPILLNYDARLARYAHTGTMIGDEKPIGENAIADGGFAVIVAGKRYGKGSSREHSPLAEKSAGIRLVIAESFERIYRQNCDNLGIFTSTDFGLIERIRADEDIALEELVAGRDTLAQAILRAGGLLAYGQDKLKGAKLRGVMPDGPLTLAQKIVARHALDVDGIDWDLSPGTGGFVRAGHRFIHEYYTAMAAHMLHDRFGKPLALFDPKTVVLFEDHLSYAHRSPTHLKLGLLPQVRELSEAHRAFGKDYGLTDHGYLLGEDGSEGISHAMMAESYALPGGIVVGTDSHTPHSGAVGCFAYGVGTTDMANAFVTGAIRLTMAESLRVRLEGVLRPDVMAKDVVLKLLSTDLIRSGGGLGRIFEFTGPVVDAMSIDERATLTNMVAELGGLTGLCAPDAETVRFLKERRGLDFALEDWMHSDEGATYAEEVTLDCSEIGPMLARPGDPGNGVPVDELDEPIKVDIAYGGSCTAGKREDFDRYYEVARWAADRGLKVAPGIELYLQCGTVQVRDYCLQQGYLQAFEAIGAEMLGPSCGACGQCGPGVSSRDDQVTISAINRNFPGRGGPGKTWLASPPTVVASAIAGRIMTFEALIASLP</sequence>
<organism evidence="8 9">
    <name type="scientific">Salipiger mangrovisoli</name>
    <dbReference type="NCBI Taxonomy" id="2865933"/>
    <lineage>
        <taxon>Bacteria</taxon>
        <taxon>Pseudomonadati</taxon>
        <taxon>Pseudomonadota</taxon>
        <taxon>Alphaproteobacteria</taxon>
        <taxon>Rhodobacterales</taxon>
        <taxon>Roseobacteraceae</taxon>
        <taxon>Salipiger</taxon>
    </lineage>
</organism>
<keyword evidence="5" id="KW-0456">Lyase</keyword>
<comment type="subunit">
    <text evidence="1">Heterodimer of LeuC and LeuD.</text>
</comment>
<comment type="caution">
    <text evidence="8">The sequence shown here is derived from an EMBL/GenBank/DDBJ whole genome shotgun (WGS) entry which is preliminary data.</text>
</comment>
<dbReference type="Proteomes" id="UP000607796">
    <property type="component" value="Unassembled WGS sequence"/>
</dbReference>
<feature type="domain" description="Aconitase/3-isopropylmalate dehydratase large subunit alpha/beta/alpha" evidence="6">
    <location>
        <begin position="280"/>
        <end position="630"/>
    </location>
</feature>
<evidence type="ECO:0000259" key="7">
    <source>
        <dbReference type="Pfam" id="PF00694"/>
    </source>
</evidence>
<reference evidence="8 9" key="1">
    <citation type="journal article" date="2021" name="Int. J. Syst. Evol. Microbiol.">
        <title>Salipiger mangrovisoli sp. nov., isolated from mangrove soil and the proposal for the reclassification of Paraphaeobacter pallidus as Salipiger pallidus comb. nov.</title>
        <authorList>
            <person name="Du J."/>
            <person name="Liu Y."/>
            <person name="Pei T."/>
            <person name="Deng M.R."/>
            <person name="Zhu H."/>
        </authorList>
    </citation>
    <scope>NUCLEOTIDE SEQUENCE [LARGE SCALE GENOMIC DNA]</scope>
    <source>
        <strain evidence="8 9">6D45A</strain>
    </source>
</reference>
<dbReference type="PANTHER" id="PTHR43822">
    <property type="entry name" value="HOMOACONITASE, MITOCHONDRIAL-RELATED"/>
    <property type="match status" value="1"/>
</dbReference>
<dbReference type="InterPro" id="IPR015931">
    <property type="entry name" value="Acnase/IPM_dHydase_lsu_aba_1/3"/>
</dbReference>
<evidence type="ECO:0000256" key="4">
    <source>
        <dbReference type="ARBA" id="ARBA00023014"/>
    </source>
</evidence>
<dbReference type="Pfam" id="PF00330">
    <property type="entry name" value="Aconitase"/>
    <property type="match status" value="1"/>
</dbReference>
<keyword evidence="4" id="KW-0411">Iron-sulfur</keyword>
<dbReference type="PANTHER" id="PTHR43822:SF2">
    <property type="entry name" value="HOMOACONITASE, MITOCHONDRIAL"/>
    <property type="match status" value="1"/>
</dbReference>
<dbReference type="EMBL" id="JADFFK010000044">
    <property type="protein sequence ID" value="MBE9640700.1"/>
    <property type="molecule type" value="Genomic_DNA"/>
</dbReference>
<protein>
    <submittedName>
        <fullName evidence="8">3-isopropylmalate dehydratase</fullName>
    </submittedName>
</protein>
<proteinExistence type="predicted"/>
<dbReference type="InterPro" id="IPR050067">
    <property type="entry name" value="IPM_dehydratase_rel_enz"/>
</dbReference>
<evidence type="ECO:0000259" key="6">
    <source>
        <dbReference type="Pfam" id="PF00330"/>
    </source>
</evidence>
<evidence type="ECO:0000313" key="8">
    <source>
        <dbReference type="EMBL" id="MBE9640700.1"/>
    </source>
</evidence>
<dbReference type="PRINTS" id="PR00415">
    <property type="entry name" value="ACONITASE"/>
</dbReference>
<evidence type="ECO:0000256" key="2">
    <source>
        <dbReference type="ARBA" id="ARBA00022723"/>
    </source>
</evidence>
<feature type="domain" description="Aconitase A/isopropylmalate dehydratase small subunit swivel" evidence="7">
    <location>
        <begin position="83"/>
        <end position="131"/>
    </location>
</feature>
<evidence type="ECO:0000256" key="5">
    <source>
        <dbReference type="ARBA" id="ARBA00023239"/>
    </source>
</evidence>
<keyword evidence="3" id="KW-0408">Iron</keyword>
<evidence type="ECO:0000256" key="1">
    <source>
        <dbReference type="ARBA" id="ARBA00011271"/>
    </source>
</evidence>
<keyword evidence="9" id="KW-1185">Reference proteome</keyword>
<dbReference type="Pfam" id="PF00694">
    <property type="entry name" value="Aconitase_C"/>
    <property type="match status" value="1"/>
</dbReference>
<dbReference type="Gene3D" id="3.20.19.10">
    <property type="entry name" value="Aconitase, domain 4"/>
    <property type="match status" value="1"/>
</dbReference>
<evidence type="ECO:0000256" key="3">
    <source>
        <dbReference type="ARBA" id="ARBA00023004"/>
    </source>
</evidence>
<dbReference type="Gene3D" id="3.30.499.10">
    <property type="entry name" value="Aconitase, domain 3"/>
    <property type="match status" value="2"/>
</dbReference>
<dbReference type="InterPro" id="IPR036008">
    <property type="entry name" value="Aconitase_4Fe-4S_dom"/>
</dbReference>